<feature type="non-terminal residue" evidence="1">
    <location>
        <position position="1"/>
    </location>
</feature>
<accession>A0A147B9V6</accession>
<dbReference type="AlphaFoldDB" id="A0A147B9V6"/>
<protein>
    <submittedName>
        <fullName evidence="1">Uncharacterized protein</fullName>
    </submittedName>
</protein>
<dbReference type="EMBL" id="GEIB01000306">
    <property type="protein sequence ID" value="JAR87533.1"/>
    <property type="molecule type" value="Transcribed_RNA"/>
</dbReference>
<name>A0A147B9V6_9ACAR</name>
<reference evidence="1" key="1">
    <citation type="submission" date="2016-03" db="EMBL/GenBank/DDBJ databases">
        <title>Gut transcriptome analysis on engorged females of Ornithodoros mimon (Acari: Argasidae) and phylogenetic inferences of soft ticks.</title>
        <authorList>
            <person name="Landulfo G.A."/>
            <person name="Giovanni D."/>
            <person name="Carvalho E."/>
            <person name="Junqueira-de-Azevedo I."/>
            <person name="Patane J."/>
            <person name="Mendoca R."/>
            <person name="Barros-Battesti D."/>
        </authorList>
    </citation>
    <scope>NUCLEOTIDE SEQUENCE</scope>
    <source>
        <strain evidence="1">Females</strain>
        <tissue evidence="1">Gut</tissue>
    </source>
</reference>
<sequence>FVRYDFTHPFPFLPVGTIKQNFQLRHNCKHIQQPRCQRQYAAVPCTFGSDLWPTQFQMTRMHVSATCTHKHSRMHTSGSHLRTTVFTHTQAVLCTVQLEECCTKVKTLWLSACRCFNIPTLSSPCFPRHTTVPVP</sequence>
<organism evidence="1">
    <name type="scientific">Alectorobius mimon</name>
    <dbReference type="NCBI Taxonomy" id="360319"/>
    <lineage>
        <taxon>Eukaryota</taxon>
        <taxon>Metazoa</taxon>
        <taxon>Ecdysozoa</taxon>
        <taxon>Arthropoda</taxon>
        <taxon>Chelicerata</taxon>
        <taxon>Arachnida</taxon>
        <taxon>Acari</taxon>
        <taxon>Parasitiformes</taxon>
        <taxon>Ixodida</taxon>
        <taxon>Ixodoidea</taxon>
        <taxon>Argasidae</taxon>
        <taxon>Ornithodorinae</taxon>
        <taxon>Alectorobius</taxon>
    </lineage>
</organism>
<evidence type="ECO:0000313" key="1">
    <source>
        <dbReference type="EMBL" id="JAR87533.1"/>
    </source>
</evidence>
<proteinExistence type="predicted"/>